<dbReference type="NCBIfam" id="TIGR03571">
    <property type="entry name" value="lucif_BA3436"/>
    <property type="match status" value="1"/>
</dbReference>
<accession>A0A1M4N0A3</accession>
<dbReference type="InterPro" id="IPR020020">
    <property type="entry name" value="Luciferase-type_oxidoreductase"/>
</dbReference>
<dbReference type="InterPro" id="IPR051260">
    <property type="entry name" value="Diverse_substr_monoxygenases"/>
</dbReference>
<dbReference type="GO" id="GO:0016705">
    <property type="term" value="F:oxidoreductase activity, acting on paired donors, with incorporation or reduction of molecular oxygen"/>
    <property type="evidence" value="ECO:0007669"/>
    <property type="project" value="InterPro"/>
</dbReference>
<organism evidence="6 7">
    <name type="scientific">Donghicola eburneus</name>
    <dbReference type="NCBI Taxonomy" id="393278"/>
    <lineage>
        <taxon>Bacteria</taxon>
        <taxon>Pseudomonadati</taxon>
        <taxon>Pseudomonadota</taxon>
        <taxon>Alphaproteobacteria</taxon>
        <taxon>Rhodobacterales</taxon>
        <taxon>Roseobacteraceae</taxon>
        <taxon>Donghicola</taxon>
    </lineage>
</organism>
<evidence type="ECO:0000256" key="2">
    <source>
        <dbReference type="ARBA" id="ARBA00022643"/>
    </source>
</evidence>
<sequence>MFDTTTTPDSFARVFTKGRLSIGLITPLEAYPESPFPTLKDHQQAAKQAEDASFSSLWIRDVPFYDPNFGDAAQMLDPFVYAGYLAAVTERITLGTTGIVLPLREPVAVAKQALSVDQLTDGRFVLGLSTGDRPVEYPAFNIDFEDRAARYREAIEVIRTLSENHFPKAETMRFGTFSGTLDMHPKPIHGRLPIMAVGRSGQPIEWLAQNVDAWVWAVDESAAIREILSALQTSALDGRPPAYGYSTFFDLDPNPDAPYQRFYNVVRIGRKALIERLLHHRDLGVQHVALNLKPSRRSAQSVIAEMGTHVLPALEAA</sequence>
<keyword evidence="2" id="KW-0288">FMN</keyword>
<evidence type="ECO:0000259" key="5">
    <source>
        <dbReference type="Pfam" id="PF00296"/>
    </source>
</evidence>
<dbReference type="Proteomes" id="UP000184085">
    <property type="component" value="Unassembled WGS sequence"/>
</dbReference>
<evidence type="ECO:0000313" key="7">
    <source>
        <dbReference type="Proteomes" id="UP000184085"/>
    </source>
</evidence>
<keyword evidence="7" id="KW-1185">Reference proteome</keyword>
<dbReference type="AlphaFoldDB" id="A0A1M4N0A3"/>
<dbReference type="InterPro" id="IPR011251">
    <property type="entry name" value="Luciferase-like_dom"/>
</dbReference>
<evidence type="ECO:0000256" key="3">
    <source>
        <dbReference type="ARBA" id="ARBA00023002"/>
    </source>
</evidence>
<dbReference type="Gene3D" id="3.20.20.30">
    <property type="entry name" value="Luciferase-like domain"/>
    <property type="match status" value="1"/>
</dbReference>
<gene>
    <name evidence="6" type="ORF">KARMA_2485</name>
</gene>
<evidence type="ECO:0000313" key="6">
    <source>
        <dbReference type="EMBL" id="SCM68270.1"/>
    </source>
</evidence>
<keyword evidence="3" id="KW-0560">Oxidoreductase</keyword>
<keyword evidence="4" id="KW-0503">Monooxygenase</keyword>
<dbReference type="SUPFAM" id="SSF51679">
    <property type="entry name" value="Bacterial luciferase-like"/>
    <property type="match status" value="1"/>
</dbReference>
<feature type="domain" description="Luciferase-like" evidence="5">
    <location>
        <begin position="33"/>
        <end position="262"/>
    </location>
</feature>
<dbReference type="RefSeq" id="WP_072706901.1">
    <property type="nucleotide sequence ID" value="NZ_FMJB01000055.1"/>
</dbReference>
<reference evidence="7" key="1">
    <citation type="submission" date="2016-09" db="EMBL/GenBank/DDBJ databases">
        <authorList>
            <person name="Wibberg D."/>
        </authorList>
    </citation>
    <scope>NUCLEOTIDE SEQUENCE [LARGE SCALE GENOMIC DNA]</scope>
</reference>
<dbReference type="GO" id="GO:0004497">
    <property type="term" value="F:monooxygenase activity"/>
    <property type="evidence" value="ECO:0007669"/>
    <property type="project" value="UniProtKB-KW"/>
</dbReference>
<dbReference type="PANTHER" id="PTHR30011">
    <property type="entry name" value="ALKANESULFONATE MONOOXYGENASE-RELATED"/>
    <property type="match status" value="1"/>
</dbReference>
<dbReference type="InterPro" id="IPR036661">
    <property type="entry name" value="Luciferase-like_sf"/>
</dbReference>
<proteinExistence type="predicted"/>
<evidence type="ECO:0000256" key="1">
    <source>
        <dbReference type="ARBA" id="ARBA00022630"/>
    </source>
</evidence>
<dbReference type="EMBL" id="FMJB01000055">
    <property type="protein sequence ID" value="SCM68270.1"/>
    <property type="molecule type" value="Genomic_DNA"/>
</dbReference>
<protein>
    <submittedName>
        <fullName evidence="6">Luciferase</fullName>
    </submittedName>
</protein>
<dbReference type="Pfam" id="PF00296">
    <property type="entry name" value="Bac_luciferase"/>
    <property type="match status" value="1"/>
</dbReference>
<name>A0A1M4N0A3_9RHOB</name>
<dbReference type="PANTHER" id="PTHR30011:SF16">
    <property type="entry name" value="C2H2 FINGER DOMAIN TRANSCRIPTION FACTOR (EUROFUNG)-RELATED"/>
    <property type="match status" value="1"/>
</dbReference>
<evidence type="ECO:0000256" key="4">
    <source>
        <dbReference type="ARBA" id="ARBA00023033"/>
    </source>
</evidence>
<keyword evidence="1" id="KW-0285">Flavoprotein</keyword>